<organism evidence="3 4">
    <name type="scientific">Streptomyces olivaceiscleroticus</name>
    <dbReference type="NCBI Taxonomy" id="68245"/>
    <lineage>
        <taxon>Bacteria</taxon>
        <taxon>Bacillati</taxon>
        <taxon>Actinomycetota</taxon>
        <taxon>Actinomycetes</taxon>
        <taxon>Kitasatosporales</taxon>
        <taxon>Streptomycetaceae</taxon>
        <taxon>Streptomyces</taxon>
    </lineage>
</organism>
<evidence type="ECO:0000313" key="3">
    <source>
        <dbReference type="EMBL" id="GAA0454571.1"/>
    </source>
</evidence>
<protein>
    <submittedName>
        <fullName evidence="3">Uncharacterized protein</fullName>
    </submittedName>
</protein>
<accession>A0ABP3JID8</accession>
<feature type="region of interest" description="Disordered" evidence="1">
    <location>
        <begin position="1"/>
        <end position="21"/>
    </location>
</feature>
<evidence type="ECO:0000256" key="1">
    <source>
        <dbReference type="SAM" id="MobiDB-lite"/>
    </source>
</evidence>
<evidence type="ECO:0000313" key="4">
    <source>
        <dbReference type="Proteomes" id="UP001500909"/>
    </source>
</evidence>
<feature type="transmembrane region" description="Helical" evidence="2">
    <location>
        <begin position="35"/>
        <end position="55"/>
    </location>
</feature>
<evidence type="ECO:0000256" key="2">
    <source>
        <dbReference type="SAM" id="Phobius"/>
    </source>
</evidence>
<dbReference type="EMBL" id="BAAABY010000011">
    <property type="protein sequence ID" value="GAA0454571.1"/>
    <property type="molecule type" value="Genomic_DNA"/>
</dbReference>
<name>A0ABP3JID8_9ACTN</name>
<dbReference type="Proteomes" id="UP001500909">
    <property type="component" value="Unassembled WGS sequence"/>
</dbReference>
<reference evidence="4" key="1">
    <citation type="journal article" date="2019" name="Int. J. Syst. Evol. Microbiol.">
        <title>The Global Catalogue of Microorganisms (GCM) 10K type strain sequencing project: providing services to taxonomists for standard genome sequencing and annotation.</title>
        <authorList>
            <consortium name="The Broad Institute Genomics Platform"/>
            <consortium name="The Broad Institute Genome Sequencing Center for Infectious Disease"/>
            <person name="Wu L."/>
            <person name="Ma J."/>
        </authorList>
    </citation>
    <scope>NUCLEOTIDE SEQUENCE [LARGE SCALE GENOMIC DNA]</scope>
    <source>
        <strain evidence="4">JCM 4805</strain>
    </source>
</reference>
<keyword evidence="2" id="KW-1133">Transmembrane helix</keyword>
<gene>
    <name evidence="3" type="ORF">GCM10010361_18320</name>
</gene>
<keyword evidence="4" id="KW-1185">Reference proteome</keyword>
<sequence length="59" mass="6623">MSDLERKGNSPPPEPPDSRWRKQLRRLWSEAGRSLIRGASTAVGGMLVTYGAVWLQSRL</sequence>
<keyword evidence="2" id="KW-0472">Membrane</keyword>
<proteinExistence type="predicted"/>
<keyword evidence="2" id="KW-0812">Transmembrane</keyword>
<comment type="caution">
    <text evidence="3">The sequence shown here is derived from an EMBL/GenBank/DDBJ whole genome shotgun (WGS) entry which is preliminary data.</text>
</comment>